<comment type="caution">
    <text evidence="2">The sequence shown here is derived from an EMBL/GenBank/DDBJ whole genome shotgun (WGS) entry which is preliminary data.</text>
</comment>
<dbReference type="EMBL" id="FNBW01000001">
    <property type="protein sequence ID" value="SDF05284.1"/>
    <property type="molecule type" value="Genomic_DNA"/>
</dbReference>
<dbReference type="RefSeq" id="WP_175474049.1">
    <property type="nucleotide sequence ID" value="NZ_FNBW01000001.1"/>
</dbReference>
<dbReference type="NCBIfam" id="NF038011">
    <property type="entry name" value="PelF"/>
    <property type="match status" value="1"/>
</dbReference>
<protein>
    <submittedName>
        <fullName evidence="2">Glycosyltransferase involved in cell wall bisynthesis</fullName>
    </submittedName>
</protein>
<dbReference type="PANTHER" id="PTHR12526">
    <property type="entry name" value="GLYCOSYLTRANSFERASE"/>
    <property type="match status" value="1"/>
</dbReference>
<dbReference type="Pfam" id="PF11997">
    <property type="entry name" value="DUF3492"/>
    <property type="match status" value="1"/>
</dbReference>
<keyword evidence="3" id="KW-1185">Reference proteome</keyword>
<dbReference type="InterPro" id="IPR047691">
    <property type="entry name" value="PelF-like"/>
</dbReference>
<evidence type="ECO:0000313" key="2">
    <source>
        <dbReference type="EMBL" id="SDF05284.1"/>
    </source>
</evidence>
<evidence type="ECO:0000313" key="3">
    <source>
        <dbReference type="Proteomes" id="UP000198615"/>
    </source>
</evidence>
<dbReference type="AlphaFoldDB" id="A0A8G2ETW2"/>
<dbReference type="Gene3D" id="3.40.50.2000">
    <property type="entry name" value="Glycogen Phosphorylase B"/>
    <property type="match status" value="2"/>
</dbReference>
<accession>A0A8G2ETW2</accession>
<reference evidence="2 3" key="1">
    <citation type="submission" date="2016-10" db="EMBL/GenBank/DDBJ databases">
        <authorList>
            <person name="Varghese N."/>
            <person name="Submissions S."/>
        </authorList>
    </citation>
    <scope>NUCLEOTIDE SEQUENCE [LARGE SCALE GENOMIC DNA]</scope>
    <source>
        <strain evidence="2 3">DSM 18839</strain>
    </source>
</reference>
<dbReference type="Proteomes" id="UP000198615">
    <property type="component" value="Unassembled WGS sequence"/>
</dbReference>
<dbReference type="GO" id="GO:0016740">
    <property type="term" value="F:transferase activity"/>
    <property type="evidence" value="ECO:0007669"/>
    <property type="project" value="UniProtKB-KW"/>
</dbReference>
<name>A0A8G2ETW2_9PROT</name>
<dbReference type="InterPro" id="IPR022622">
    <property type="entry name" value="DUF3492"/>
</dbReference>
<dbReference type="PANTHER" id="PTHR12526:SF608">
    <property type="entry name" value="PELF"/>
    <property type="match status" value="1"/>
</dbReference>
<feature type="domain" description="DUF3492" evidence="1">
    <location>
        <begin position="10"/>
        <end position="282"/>
    </location>
</feature>
<dbReference type="SUPFAM" id="SSF53756">
    <property type="entry name" value="UDP-Glycosyltransferase/glycogen phosphorylase"/>
    <property type="match status" value="1"/>
</dbReference>
<gene>
    <name evidence="2" type="ORF">SAMN05660686_00048</name>
</gene>
<proteinExistence type="predicted"/>
<sequence>MSPGATVPEADVCLILEGSYPYVAGGVSTWTHDLIKAQAPMTFSVVALTADEKPREPRYELPENVLGVVDLPLRSRAGGPQRRLGATRMMRELTGALIAMRGDTAPHGFRRAVELVARARGSVGTQLLMNSPAAWEMITAMYREDAPESSFLEYFWTWRALFGGLFATLLCELPKARAYHTISTGYAGLVAARAALETGRPAVLTEHGIYTNERRIEITMAEWLYDAAESWYQIETPRWDLRQLWMAAFQAYARVCYECCTEITTLYGGNQILQRADGAPPERMRIIPNGIDYDLYSALARDTGDRRPTVALIGRVVPIKDIKTYIRAADVLRRSVPDVLCWVMGPADEDAEYAAECFELVRYLGLEETVVFLGRVKIADYLGKIDVLALTSISEAQPLVILEAGAAGVPTVATDVGACREMLEGHPDERPALGAGGEVVPLSSPNAAAAAMARLLIDPDWWQRCSDAIRTRTERYYNKREIDRIYGDMYRDMIGRPDGFRVDGFRVNGGAAPSGGLAPVAATGRR</sequence>
<dbReference type="Pfam" id="PF13692">
    <property type="entry name" value="Glyco_trans_1_4"/>
    <property type="match status" value="1"/>
</dbReference>
<keyword evidence="2" id="KW-0808">Transferase</keyword>
<evidence type="ECO:0000259" key="1">
    <source>
        <dbReference type="Pfam" id="PF11997"/>
    </source>
</evidence>
<organism evidence="2 3">
    <name type="scientific">Thalassobaculum litoreum DSM 18839</name>
    <dbReference type="NCBI Taxonomy" id="1123362"/>
    <lineage>
        <taxon>Bacteria</taxon>
        <taxon>Pseudomonadati</taxon>
        <taxon>Pseudomonadota</taxon>
        <taxon>Alphaproteobacteria</taxon>
        <taxon>Rhodospirillales</taxon>
        <taxon>Thalassobaculaceae</taxon>
        <taxon>Thalassobaculum</taxon>
    </lineage>
</organism>